<comment type="caution">
    <text evidence="10">Lacks conserved residue(s) required for the propagation of feature annotation.</text>
</comment>
<evidence type="ECO:0000256" key="9">
    <source>
        <dbReference type="ARBA" id="ARBA00023204"/>
    </source>
</evidence>
<dbReference type="SUPFAM" id="SSF88723">
    <property type="entry name" value="PIN domain-like"/>
    <property type="match status" value="1"/>
</dbReference>
<dbReference type="EMBL" id="QEFH01000020">
    <property type="protein sequence ID" value="PVU70690.1"/>
    <property type="molecule type" value="Genomic_DNA"/>
</dbReference>
<keyword evidence="4 10" id="KW-0255">Endonuclease</keyword>
<dbReference type="InterPro" id="IPR029060">
    <property type="entry name" value="PIN-like_dom_sf"/>
</dbReference>
<evidence type="ECO:0000256" key="2">
    <source>
        <dbReference type="ARBA" id="ARBA00022722"/>
    </source>
</evidence>
<dbReference type="InterPro" id="IPR008918">
    <property type="entry name" value="HhH2"/>
</dbReference>
<evidence type="ECO:0000256" key="6">
    <source>
        <dbReference type="ARBA" id="ARBA00022801"/>
    </source>
</evidence>
<dbReference type="GO" id="GO:0043137">
    <property type="term" value="P:DNA replication, removal of RNA primer"/>
    <property type="evidence" value="ECO:0007669"/>
    <property type="project" value="UniProtKB-UniRule"/>
</dbReference>
<dbReference type="InterPro" id="IPR019973">
    <property type="entry name" value="Flap_endonuc_arc"/>
</dbReference>
<protein>
    <recommendedName>
        <fullName evidence="10">Flap endonuclease 1</fullName>
        <shortName evidence="10">FEN-1</shortName>
        <ecNumber evidence="10">3.1.-.-</ecNumber>
    </recommendedName>
    <alternativeName>
        <fullName evidence="10">Flap structure-specific endonuclease 1</fullName>
    </alternativeName>
</protein>
<dbReference type="Gene3D" id="3.40.50.1010">
    <property type="entry name" value="5'-nuclease"/>
    <property type="match status" value="1"/>
</dbReference>
<keyword evidence="6 10" id="KW-0378">Hydrolase</keyword>
<dbReference type="InterPro" id="IPR036279">
    <property type="entry name" value="5-3_exonuclease_C_sf"/>
</dbReference>
<dbReference type="PRINTS" id="PR00853">
    <property type="entry name" value="XPGRADSUPER"/>
</dbReference>
<name>A0A2T9WS88_NANST</name>
<dbReference type="InterPro" id="IPR023426">
    <property type="entry name" value="Flap_endonuc"/>
</dbReference>
<dbReference type="GO" id="GO:0006281">
    <property type="term" value="P:DNA repair"/>
    <property type="evidence" value="ECO:0007669"/>
    <property type="project" value="UniProtKB-UniRule"/>
</dbReference>
<dbReference type="PANTHER" id="PTHR11081">
    <property type="entry name" value="FLAP ENDONUCLEASE FAMILY MEMBER"/>
    <property type="match status" value="1"/>
</dbReference>
<dbReference type="GO" id="GO:0000287">
    <property type="term" value="F:magnesium ion binding"/>
    <property type="evidence" value="ECO:0007669"/>
    <property type="project" value="UniProtKB-UniRule"/>
</dbReference>
<dbReference type="Proteomes" id="UP000245908">
    <property type="component" value="Unassembled WGS sequence"/>
</dbReference>
<feature type="binding site" evidence="10">
    <location>
        <position position="155"/>
    </location>
    <ligand>
        <name>Mg(2+)</name>
        <dbReference type="ChEBI" id="CHEBI:18420"/>
        <label>1</label>
    </ligand>
</feature>
<comment type="caution">
    <text evidence="13">The sequence shown here is derived from an EMBL/GenBank/DDBJ whole genome shotgun (WGS) entry which is preliminary data.</text>
</comment>
<evidence type="ECO:0000256" key="10">
    <source>
        <dbReference type="HAMAP-Rule" id="MF_00614"/>
    </source>
</evidence>
<keyword evidence="8 10" id="KW-0460">Magnesium</keyword>
<keyword evidence="5 10" id="KW-0227">DNA damage</keyword>
<proteinExistence type="inferred from homology"/>
<evidence type="ECO:0000256" key="7">
    <source>
        <dbReference type="ARBA" id="ARBA00022839"/>
    </source>
</evidence>
<feature type="binding site" evidence="10">
    <location>
        <position position="30"/>
    </location>
    <ligand>
        <name>Mg(2+)</name>
        <dbReference type="ChEBI" id="CHEBI:18420"/>
        <label>1</label>
    </ligand>
</feature>
<feature type="domain" description="XPG N-terminal" evidence="12">
    <location>
        <begin position="1"/>
        <end position="104"/>
    </location>
</feature>
<comment type="function">
    <text evidence="10">Structure-specific nuclease with 5'-flap endonuclease and 5'-3' exonuclease activities involved in DNA replication and repair. During DNA replication, cleaves the 5'-overhanging flap structure that is generated by displacement synthesis when DNA polymerase encounters the 5'-end of a downstream Okazaki fragment. Binds the unpaired 3'-DNA end and kinks the DNA to facilitate 5' cleavage specificity. Cleaves one nucleotide into the double-stranded DNA from the junction in flap DNA, leaving a nick for ligation. Also involved in the base excision repair (BER) pathway. Acts as a genome stabilization factor that prevents flaps from equilibrating into structurs that lead to duplications and deletions. Also possesses 5'-3' exonuclease activity on nicked or gapped double-stranded DNA.</text>
</comment>
<dbReference type="CDD" id="cd09867">
    <property type="entry name" value="PIN_FEN1"/>
    <property type="match status" value="1"/>
</dbReference>
<feature type="binding site" evidence="10">
    <location>
        <position position="157"/>
    </location>
    <ligand>
        <name>Mg(2+)</name>
        <dbReference type="ChEBI" id="CHEBI:18420"/>
        <label>1</label>
    </ligand>
</feature>
<feature type="binding site" evidence="10">
    <location>
        <position position="178"/>
    </location>
    <ligand>
        <name>Mg(2+)</name>
        <dbReference type="ChEBI" id="CHEBI:18420"/>
        <label>2</label>
    </ligand>
</feature>
<keyword evidence="9 10" id="KW-0234">DNA repair</keyword>
<dbReference type="GO" id="GO:0003677">
    <property type="term" value="F:DNA binding"/>
    <property type="evidence" value="ECO:0007669"/>
    <property type="project" value="UniProtKB-UniRule"/>
</dbReference>
<dbReference type="InterPro" id="IPR019974">
    <property type="entry name" value="XPG_CS"/>
</dbReference>
<evidence type="ECO:0000256" key="8">
    <source>
        <dbReference type="ARBA" id="ARBA00022842"/>
    </source>
</evidence>
<evidence type="ECO:0000313" key="13">
    <source>
        <dbReference type="EMBL" id="PVU70690.1"/>
    </source>
</evidence>
<dbReference type="AlphaFoldDB" id="A0A2T9WS88"/>
<dbReference type="EC" id="3.1.-.-" evidence="10"/>
<evidence type="ECO:0000259" key="12">
    <source>
        <dbReference type="SMART" id="SM00485"/>
    </source>
</evidence>
<dbReference type="PROSITE" id="PS00841">
    <property type="entry name" value="XPG_1"/>
    <property type="match status" value="1"/>
</dbReference>
<dbReference type="Pfam" id="PF00867">
    <property type="entry name" value="XPG_I"/>
    <property type="match status" value="1"/>
</dbReference>
<comment type="subunit">
    <text evidence="10">Interacts with PCNA. PCNA stimulates the nuclease activity without altering cleavage specificity.</text>
</comment>
<dbReference type="InterPro" id="IPR006085">
    <property type="entry name" value="XPG_DNA_repair_N"/>
</dbReference>
<gene>
    <name evidence="10" type="primary">fen</name>
    <name evidence="13" type="ORF">DDW05_02445</name>
</gene>
<feature type="binding site" evidence="10">
    <location>
        <position position="83"/>
    </location>
    <ligand>
        <name>Mg(2+)</name>
        <dbReference type="ChEBI" id="CHEBI:18420"/>
        <label>1</label>
    </ligand>
</feature>
<evidence type="ECO:0000313" key="14">
    <source>
        <dbReference type="Proteomes" id="UP000245908"/>
    </source>
</evidence>
<dbReference type="Pfam" id="PF00752">
    <property type="entry name" value="XPG_N"/>
    <property type="match status" value="1"/>
</dbReference>
<dbReference type="SMART" id="SM00485">
    <property type="entry name" value="XPGN"/>
    <property type="match status" value="1"/>
</dbReference>
<evidence type="ECO:0000256" key="5">
    <source>
        <dbReference type="ARBA" id="ARBA00022763"/>
    </source>
</evidence>
<dbReference type="SUPFAM" id="SSF47807">
    <property type="entry name" value="5' to 3' exonuclease, C-terminal subdomain"/>
    <property type="match status" value="1"/>
</dbReference>
<sequence>MGLAEIRELIKPVIKEVDFSYLSGKVVALDAFNALYQFLAAIRQPDGTPLKDSKGRITSHLSGLFYRTKNLIEYGIKVIYVFDGKHPEFKKKEQELREEQRKKMEEKYKKAIEMGIKGDLKKYAEFTSKLEFNMIDESKELLEAMGVPYVQAPSEGEAQAAYLVKKGIADYVGSQDYDSLLFGGLRVARNLTISGKRRVRGVEVDINPEIVELNDILNYLKLDYKKLIWFALIVGTDYNPDGIPGIGVKTAYELVKNNNDPEKLFKYVGWEKYYKEISWKELEEFFEDPPVIEINKEDIKFGEVDEEKIRKILIDEHDFSEDRVNKAIEELKNAYKKGSQKNILSFFGK</sequence>
<reference evidence="13 14" key="1">
    <citation type="journal article" date="2015" name="Appl. Environ. Microbiol.">
        <title>Nanoarchaeota, Their Sulfolobales Host, and Nanoarchaeota Virus Distribution across Yellowstone National Park Hot Springs.</title>
        <authorList>
            <person name="Munson-McGee J.H."/>
            <person name="Field E.K."/>
            <person name="Bateson M."/>
            <person name="Rooney C."/>
            <person name="Stepanauskas R."/>
            <person name="Young M.J."/>
        </authorList>
    </citation>
    <scope>NUCLEOTIDE SEQUENCE [LARGE SCALE GENOMIC DNA]</scope>
    <source>
        <strain evidence="13">SCGC AB-777_O03</strain>
    </source>
</reference>
<dbReference type="SMART" id="SM00484">
    <property type="entry name" value="XPGI"/>
    <property type="match status" value="1"/>
</dbReference>
<dbReference type="GO" id="GO:0017108">
    <property type="term" value="F:5'-flap endonuclease activity"/>
    <property type="evidence" value="ECO:0007669"/>
    <property type="project" value="UniProtKB-UniRule"/>
</dbReference>
<dbReference type="HAMAP" id="MF_00614">
    <property type="entry name" value="Fen"/>
    <property type="match status" value="1"/>
</dbReference>
<keyword evidence="2 10" id="KW-0540">Nuclease</keyword>
<evidence type="ECO:0000259" key="11">
    <source>
        <dbReference type="SMART" id="SM00484"/>
    </source>
</evidence>
<feature type="region of interest" description="Interaction with PCNA" evidence="10">
    <location>
        <begin position="339"/>
        <end position="347"/>
    </location>
</feature>
<evidence type="ECO:0000256" key="4">
    <source>
        <dbReference type="ARBA" id="ARBA00022759"/>
    </source>
</evidence>
<keyword evidence="1 10" id="KW-0235">DNA replication</keyword>
<dbReference type="SMART" id="SM00279">
    <property type="entry name" value="HhH2"/>
    <property type="match status" value="1"/>
</dbReference>
<keyword evidence="3 10" id="KW-0479">Metal-binding</keyword>
<feature type="binding site" evidence="10">
    <location>
        <position position="176"/>
    </location>
    <ligand>
        <name>Mg(2+)</name>
        <dbReference type="ChEBI" id="CHEBI:18420"/>
        <label>2</label>
    </ligand>
</feature>
<comment type="cofactor">
    <cofactor evidence="10">
        <name>Mg(2+)</name>
        <dbReference type="ChEBI" id="CHEBI:18420"/>
    </cofactor>
    <text evidence="10">Binds 2 magnesium ions per subunit. They probably participate in the reaction catalyzed by the enzyme. May bind an additional third magnesium ion after substrate binding.</text>
</comment>
<feature type="domain" description="XPG-I" evidence="11">
    <location>
        <begin position="143"/>
        <end position="222"/>
    </location>
</feature>
<dbReference type="Gene3D" id="1.10.150.20">
    <property type="entry name" value="5' to 3' exonuclease, C-terminal subdomain"/>
    <property type="match status" value="1"/>
</dbReference>
<evidence type="ECO:0000256" key="1">
    <source>
        <dbReference type="ARBA" id="ARBA00022705"/>
    </source>
</evidence>
<dbReference type="PANTHER" id="PTHR11081:SF9">
    <property type="entry name" value="FLAP ENDONUCLEASE 1"/>
    <property type="match status" value="1"/>
</dbReference>
<accession>A0A2T9WS88</accession>
<dbReference type="GO" id="GO:0008409">
    <property type="term" value="F:5'-3' exonuclease activity"/>
    <property type="evidence" value="ECO:0007669"/>
    <property type="project" value="UniProtKB-UniRule"/>
</dbReference>
<dbReference type="InterPro" id="IPR006084">
    <property type="entry name" value="XPG/Rad2"/>
</dbReference>
<dbReference type="InterPro" id="IPR006086">
    <property type="entry name" value="XPG-I_dom"/>
</dbReference>
<keyword evidence="7 10" id="KW-0269">Exonuclease</keyword>
<dbReference type="NCBIfam" id="TIGR03674">
    <property type="entry name" value="fen_arch"/>
    <property type="match status" value="1"/>
</dbReference>
<organism evidence="13 14">
    <name type="scientific">Nanobsidianus stetteri</name>
    <dbReference type="NCBI Taxonomy" id="1294122"/>
    <lineage>
        <taxon>Archaea</taxon>
        <taxon>Nanobdellota</taxon>
        <taxon>Candidatus Nanoarchaeia</taxon>
        <taxon>Nanoarchaeales</taxon>
        <taxon>Nanopusillaceae</taxon>
        <taxon>Candidatus Nanobsidianus</taxon>
    </lineage>
</organism>
<evidence type="ECO:0000256" key="3">
    <source>
        <dbReference type="ARBA" id="ARBA00022723"/>
    </source>
</evidence>
<dbReference type="FunFam" id="3.40.50.1010:FF:000016">
    <property type="entry name" value="Flap endonuclease 1"/>
    <property type="match status" value="1"/>
</dbReference>
<comment type="similarity">
    <text evidence="10">Belongs to the XPG/RAD2 endonuclease family. FEN1 subfamily.</text>
</comment>
<feature type="binding site" evidence="10">
    <location>
        <position position="237"/>
    </location>
    <ligand>
        <name>Mg(2+)</name>
        <dbReference type="ChEBI" id="CHEBI:18420"/>
        <label>2</label>
    </ligand>
</feature>